<organism evidence="1">
    <name type="scientific">Hexamita inflata</name>
    <dbReference type="NCBI Taxonomy" id="28002"/>
    <lineage>
        <taxon>Eukaryota</taxon>
        <taxon>Metamonada</taxon>
        <taxon>Diplomonadida</taxon>
        <taxon>Hexamitidae</taxon>
        <taxon>Hexamitinae</taxon>
        <taxon>Hexamita</taxon>
    </lineage>
</organism>
<dbReference type="AlphaFoldDB" id="A0AA86QJA5"/>
<keyword evidence="3" id="KW-1185">Reference proteome</keyword>
<sequence>MNYFYLQNELNRLEVKTQKLMKVNQLTLNVLLVNNLRDQEIIQMTDSDQEVSQDFSFSGQLENKPSIDFRFKLKQLDVSVHSSSSIQGIEICSPIIKKSSNLQFILAHEFDLCAQTKLKDSKQISSPLLSDFL</sequence>
<reference evidence="2 3" key="2">
    <citation type="submission" date="2024-07" db="EMBL/GenBank/DDBJ databases">
        <authorList>
            <person name="Akdeniz Z."/>
        </authorList>
    </citation>
    <scope>NUCLEOTIDE SEQUENCE [LARGE SCALE GENOMIC DNA]</scope>
</reference>
<evidence type="ECO:0000313" key="1">
    <source>
        <dbReference type="EMBL" id="CAI9955533.1"/>
    </source>
</evidence>
<evidence type="ECO:0000313" key="2">
    <source>
        <dbReference type="EMBL" id="CAL5979218.1"/>
    </source>
</evidence>
<name>A0AA86QJA5_9EUKA</name>
<dbReference type="EMBL" id="CAXDID020000010">
    <property type="protein sequence ID" value="CAL5979218.1"/>
    <property type="molecule type" value="Genomic_DNA"/>
</dbReference>
<dbReference type="EMBL" id="CATOUU010000865">
    <property type="protein sequence ID" value="CAI9955533.1"/>
    <property type="molecule type" value="Genomic_DNA"/>
</dbReference>
<evidence type="ECO:0000313" key="3">
    <source>
        <dbReference type="Proteomes" id="UP001642409"/>
    </source>
</evidence>
<protein>
    <submittedName>
        <fullName evidence="2">Hypothetical_protein</fullName>
    </submittedName>
</protein>
<accession>A0AA86QJA5</accession>
<reference evidence="1" key="1">
    <citation type="submission" date="2023-06" db="EMBL/GenBank/DDBJ databases">
        <authorList>
            <person name="Kurt Z."/>
        </authorList>
    </citation>
    <scope>NUCLEOTIDE SEQUENCE</scope>
</reference>
<dbReference type="Proteomes" id="UP001642409">
    <property type="component" value="Unassembled WGS sequence"/>
</dbReference>
<comment type="caution">
    <text evidence="1">The sequence shown here is derived from an EMBL/GenBank/DDBJ whole genome shotgun (WGS) entry which is preliminary data.</text>
</comment>
<gene>
    <name evidence="1" type="ORF">HINF_LOCUS43178</name>
    <name evidence="2" type="ORF">HINF_LOCUS5365</name>
</gene>
<proteinExistence type="predicted"/>